<evidence type="ECO:0000313" key="1">
    <source>
        <dbReference type="EMBL" id="MCI09357.1"/>
    </source>
</evidence>
<keyword evidence="2" id="KW-1185">Reference proteome</keyword>
<protein>
    <submittedName>
        <fullName evidence="1">Uncharacterized protein</fullName>
    </submittedName>
</protein>
<comment type="caution">
    <text evidence="1">The sequence shown here is derived from an EMBL/GenBank/DDBJ whole genome shotgun (WGS) entry which is preliminary data.</text>
</comment>
<name>A0A392PCL0_9FABA</name>
<dbReference type="EMBL" id="LXQA010072356">
    <property type="protein sequence ID" value="MCI09357.1"/>
    <property type="molecule type" value="Genomic_DNA"/>
</dbReference>
<feature type="non-terminal residue" evidence="1">
    <location>
        <position position="61"/>
    </location>
</feature>
<reference evidence="1 2" key="1">
    <citation type="journal article" date="2018" name="Front. Plant Sci.">
        <title>Red Clover (Trifolium pratense) and Zigzag Clover (T. medium) - A Picture of Genomic Similarities and Differences.</title>
        <authorList>
            <person name="Dluhosova J."/>
            <person name="Istvanek J."/>
            <person name="Nedelnik J."/>
            <person name="Repkova J."/>
        </authorList>
    </citation>
    <scope>NUCLEOTIDE SEQUENCE [LARGE SCALE GENOMIC DNA]</scope>
    <source>
        <strain evidence="2">cv. 10/8</strain>
        <tissue evidence="1">Leaf</tissue>
    </source>
</reference>
<accession>A0A392PCL0</accession>
<sequence>MLTGKDTSDNLVINASEDKGKAVASEHDPLVLILHEQLATQKAEQELLKEEVKNLSESQHH</sequence>
<proteinExistence type="predicted"/>
<evidence type="ECO:0000313" key="2">
    <source>
        <dbReference type="Proteomes" id="UP000265520"/>
    </source>
</evidence>
<organism evidence="1 2">
    <name type="scientific">Trifolium medium</name>
    <dbReference type="NCBI Taxonomy" id="97028"/>
    <lineage>
        <taxon>Eukaryota</taxon>
        <taxon>Viridiplantae</taxon>
        <taxon>Streptophyta</taxon>
        <taxon>Embryophyta</taxon>
        <taxon>Tracheophyta</taxon>
        <taxon>Spermatophyta</taxon>
        <taxon>Magnoliopsida</taxon>
        <taxon>eudicotyledons</taxon>
        <taxon>Gunneridae</taxon>
        <taxon>Pentapetalae</taxon>
        <taxon>rosids</taxon>
        <taxon>fabids</taxon>
        <taxon>Fabales</taxon>
        <taxon>Fabaceae</taxon>
        <taxon>Papilionoideae</taxon>
        <taxon>50 kb inversion clade</taxon>
        <taxon>NPAAA clade</taxon>
        <taxon>Hologalegina</taxon>
        <taxon>IRL clade</taxon>
        <taxon>Trifolieae</taxon>
        <taxon>Trifolium</taxon>
    </lineage>
</organism>
<dbReference type="Proteomes" id="UP000265520">
    <property type="component" value="Unassembled WGS sequence"/>
</dbReference>
<dbReference type="AlphaFoldDB" id="A0A392PCL0"/>